<comment type="similarity">
    <text evidence="1 6">Belongs to the TCP-1 chaperonin family.</text>
</comment>
<accession>D3BR88</accession>
<organism evidence="7 8">
    <name type="scientific">Heterostelium pallidum (strain ATCC 26659 / Pp 5 / PN500)</name>
    <name type="common">Cellular slime mold</name>
    <name type="synonym">Polysphondylium pallidum</name>
    <dbReference type="NCBI Taxonomy" id="670386"/>
    <lineage>
        <taxon>Eukaryota</taxon>
        <taxon>Amoebozoa</taxon>
        <taxon>Evosea</taxon>
        <taxon>Eumycetozoa</taxon>
        <taxon>Dictyostelia</taxon>
        <taxon>Acytosteliales</taxon>
        <taxon>Acytosteliaceae</taxon>
        <taxon>Heterostelium</taxon>
    </lineage>
</organism>
<dbReference type="OMA" id="TILIWEP"/>
<evidence type="ECO:0000256" key="6">
    <source>
        <dbReference type="RuleBase" id="RU004187"/>
    </source>
</evidence>
<keyword evidence="4 6" id="KW-0143">Chaperone</keyword>
<dbReference type="PRINTS" id="PR00304">
    <property type="entry name" value="TCOMPLEXTCP1"/>
</dbReference>
<dbReference type="GO" id="GO:0140662">
    <property type="term" value="F:ATP-dependent protein folding chaperone"/>
    <property type="evidence" value="ECO:0007669"/>
    <property type="project" value="InterPro"/>
</dbReference>
<dbReference type="CDD" id="cd00309">
    <property type="entry name" value="chaperonin_type_I_II"/>
    <property type="match status" value="1"/>
</dbReference>
<dbReference type="InterPro" id="IPR027413">
    <property type="entry name" value="GROEL-like_equatorial_sf"/>
</dbReference>
<dbReference type="FunCoup" id="D3BR88">
    <property type="interactions" value="509"/>
</dbReference>
<dbReference type="Proteomes" id="UP000001396">
    <property type="component" value="Unassembled WGS sequence"/>
</dbReference>
<evidence type="ECO:0000313" key="8">
    <source>
        <dbReference type="Proteomes" id="UP000001396"/>
    </source>
</evidence>
<dbReference type="RefSeq" id="XP_020428054.1">
    <property type="nucleotide sequence ID" value="XM_020581267.1"/>
</dbReference>
<evidence type="ECO:0000256" key="1">
    <source>
        <dbReference type="ARBA" id="ARBA00008020"/>
    </source>
</evidence>
<keyword evidence="3 6" id="KW-0067">ATP-binding</keyword>
<dbReference type="AlphaFoldDB" id="D3BR88"/>
<dbReference type="InterPro" id="IPR002194">
    <property type="entry name" value="Chaperonin_TCP-1_CS"/>
</dbReference>
<dbReference type="Pfam" id="PF00118">
    <property type="entry name" value="Cpn60_TCP1"/>
    <property type="match status" value="1"/>
</dbReference>
<dbReference type="GO" id="GO:0005524">
    <property type="term" value="F:ATP binding"/>
    <property type="evidence" value="ECO:0007669"/>
    <property type="project" value="UniProtKB-KW"/>
</dbReference>
<proteinExistence type="inferred from homology"/>
<dbReference type="InParanoid" id="D3BR88"/>
<evidence type="ECO:0000256" key="4">
    <source>
        <dbReference type="ARBA" id="ARBA00023186"/>
    </source>
</evidence>
<dbReference type="PANTHER" id="PTHR11353">
    <property type="entry name" value="CHAPERONIN"/>
    <property type="match status" value="1"/>
</dbReference>
<sequence length="641" mass="71535">MMQHRRVNFTAVYALERLLSTSLGPKGLDKVIVDSELHETTITNDGATIIDRLPLENPLAVILKQLAHSVDSKVGDGTTSAVLLACRLLASADRLLDERYHPNLIVEGFQQALQLSLKIFDRLAITLESHEQSMLLIASTTLQSKILSSYSNKFSKLCLSAINIINNNNNNNNNDNNNKHNRNNIDNIKYLKILGGSIADTSLIHGIMIKTRFLVPNMSKSVKNARLLFIDFELGDIGHSISLLPSSLSFNQRESIEKERKELEIKQSQIIINYLSNSGQCKIDNCIIISTKRIPSSCIAMFYNHSVHCSSMVDNNDMSQLLMISGGTLLHSLVQLDIDSSSNKNNDNNNNNINITPIVSECRELVEKNSQYYLEIINNDVTINSICTFIVRGPNLYTIEEVQRSLNDALSVMSIVRDYPTVLPGGGATEIQLSIQINHYLKQQQTQQSHSQSQQLKSDNIKINRIITLFSESLLTIPTLLYRNAGFDSTTLLSEVMKFHEKQHQLNNNNNSSNIDYKTYSVDLDSGEIKSMLSLGIVEPINAKKNMLSMVVDTVSMLNHFETQPVSVNISAPVGLVRLFVKDKGMTKHFYSAGVSLTTINKDLGLSRGSLIVHGDVNKVVVEPPFPAGDYDLYNFNSKYL</sequence>
<keyword evidence="8" id="KW-1185">Reference proteome</keyword>
<evidence type="ECO:0000256" key="5">
    <source>
        <dbReference type="ARBA" id="ARBA00024677"/>
    </source>
</evidence>
<protein>
    <submittedName>
        <fullName evidence="7">Uncharacterized protein</fullName>
    </submittedName>
</protein>
<dbReference type="InterPro" id="IPR017998">
    <property type="entry name" value="Chaperone_TCP-1"/>
</dbReference>
<keyword evidence="2 6" id="KW-0547">Nucleotide-binding</keyword>
<dbReference type="SUPFAM" id="SSF48592">
    <property type="entry name" value="GroEL equatorial domain-like"/>
    <property type="match status" value="1"/>
</dbReference>
<dbReference type="InterPro" id="IPR027409">
    <property type="entry name" value="GroEL-like_apical_dom_sf"/>
</dbReference>
<dbReference type="EMBL" id="ADBJ01000050">
    <property type="protein sequence ID" value="EFA75920.1"/>
    <property type="molecule type" value="Genomic_DNA"/>
</dbReference>
<dbReference type="GeneID" id="31365961"/>
<comment type="caution">
    <text evidence="7">The sequence shown here is derived from an EMBL/GenBank/DDBJ whole genome shotgun (WGS) entry which is preliminary data.</text>
</comment>
<dbReference type="GO" id="GO:0051082">
    <property type="term" value="F:unfolded protein binding"/>
    <property type="evidence" value="ECO:0007669"/>
    <property type="project" value="InterPro"/>
</dbReference>
<evidence type="ECO:0000256" key="2">
    <source>
        <dbReference type="ARBA" id="ARBA00022741"/>
    </source>
</evidence>
<evidence type="ECO:0000313" key="7">
    <source>
        <dbReference type="EMBL" id="EFA75920.1"/>
    </source>
</evidence>
<gene>
    <name evidence="7" type="ORF">PPL_10492</name>
</gene>
<evidence type="ECO:0000256" key="3">
    <source>
        <dbReference type="ARBA" id="ARBA00022840"/>
    </source>
</evidence>
<dbReference type="Gene3D" id="3.50.7.10">
    <property type="entry name" value="GroEL"/>
    <property type="match status" value="1"/>
</dbReference>
<comment type="function">
    <text evidence="5">Molecular chaperone; assists the folding of proteins upon ATP hydrolysis. Known to play a role, in vitro, in the folding of actin and tubulin.</text>
</comment>
<dbReference type="InterPro" id="IPR002423">
    <property type="entry name" value="Cpn60/GroEL/TCP-1"/>
</dbReference>
<dbReference type="InterPro" id="IPR027410">
    <property type="entry name" value="TCP-1-like_intermed_sf"/>
</dbReference>
<dbReference type="Gene3D" id="1.10.560.10">
    <property type="entry name" value="GroEL-like equatorial domain"/>
    <property type="match status" value="1"/>
</dbReference>
<dbReference type="SUPFAM" id="SSF54849">
    <property type="entry name" value="GroEL-intermediate domain like"/>
    <property type="match status" value="1"/>
</dbReference>
<dbReference type="GO" id="GO:0016887">
    <property type="term" value="F:ATP hydrolysis activity"/>
    <property type="evidence" value="ECO:0007669"/>
    <property type="project" value="InterPro"/>
</dbReference>
<dbReference type="Gene3D" id="3.30.260.10">
    <property type="entry name" value="TCP-1-like chaperonin intermediate domain"/>
    <property type="match status" value="1"/>
</dbReference>
<dbReference type="STRING" id="670386.D3BR88"/>
<dbReference type="SUPFAM" id="SSF52029">
    <property type="entry name" value="GroEL apical domain-like"/>
    <property type="match status" value="1"/>
</dbReference>
<reference evidence="7 8" key="1">
    <citation type="journal article" date="2011" name="Genome Res.">
        <title>Phylogeny-wide analysis of social amoeba genomes highlights ancient origins for complex intercellular communication.</title>
        <authorList>
            <person name="Heidel A.J."/>
            <person name="Lawal H.M."/>
            <person name="Felder M."/>
            <person name="Schilde C."/>
            <person name="Helps N.R."/>
            <person name="Tunggal B."/>
            <person name="Rivero F."/>
            <person name="John U."/>
            <person name="Schleicher M."/>
            <person name="Eichinger L."/>
            <person name="Platzer M."/>
            <person name="Noegel A.A."/>
            <person name="Schaap P."/>
            <person name="Gloeckner G."/>
        </authorList>
    </citation>
    <scope>NUCLEOTIDE SEQUENCE [LARGE SCALE GENOMIC DNA]</scope>
    <source>
        <strain evidence="8">ATCC 26659 / Pp 5 / PN500</strain>
    </source>
</reference>
<dbReference type="PROSITE" id="PS00751">
    <property type="entry name" value="TCP1_2"/>
    <property type="match status" value="1"/>
</dbReference>
<name>D3BR88_HETP5</name>